<reference evidence="3" key="1">
    <citation type="submission" date="2025-08" db="UniProtKB">
        <authorList>
            <consortium name="RefSeq"/>
        </authorList>
    </citation>
    <scope>IDENTIFICATION</scope>
</reference>
<dbReference type="GeneID" id="136079266"/>
<dbReference type="Proteomes" id="UP001652625">
    <property type="component" value="Chromosome 04"/>
</dbReference>
<organism evidence="2 3">
    <name type="scientific">Hydra vulgaris</name>
    <name type="common">Hydra</name>
    <name type="synonym">Hydra attenuata</name>
    <dbReference type="NCBI Taxonomy" id="6087"/>
    <lineage>
        <taxon>Eukaryota</taxon>
        <taxon>Metazoa</taxon>
        <taxon>Cnidaria</taxon>
        <taxon>Hydrozoa</taxon>
        <taxon>Hydroidolina</taxon>
        <taxon>Anthoathecata</taxon>
        <taxon>Aplanulata</taxon>
        <taxon>Hydridae</taxon>
        <taxon>Hydra</taxon>
    </lineage>
</organism>
<dbReference type="InterPro" id="IPR052958">
    <property type="entry name" value="IFN-induced_PKR_regulator"/>
</dbReference>
<proteinExistence type="predicted"/>
<name>A0ABM4BPM8_HYDVU</name>
<dbReference type="RefSeq" id="XP_065651064.1">
    <property type="nucleotide sequence ID" value="XM_065794992.1"/>
</dbReference>
<protein>
    <submittedName>
        <fullName evidence="3">52 kDa repressor of the inhibitor of the protein kinase-like</fullName>
    </submittedName>
</protein>
<gene>
    <name evidence="3" type="primary">LOC136079266</name>
</gene>
<keyword evidence="2" id="KW-1185">Reference proteome</keyword>
<dbReference type="PANTHER" id="PTHR46289:SF16">
    <property type="entry name" value="52 KDA REPRESSOR OF THE INHIBITOR OF THE PROTEIN KINASE"/>
    <property type="match status" value="1"/>
</dbReference>
<dbReference type="Pfam" id="PF05699">
    <property type="entry name" value="Dimer_Tnp_hAT"/>
    <property type="match status" value="1"/>
</dbReference>
<accession>A0ABM4BPM8</accession>
<evidence type="ECO:0000313" key="3">
    <source>
        <dbReference type="RefSeq" id="XP_065651064.1"/>
    </source>
</evidence>
<dbReference type="InterPro" id="IPR008906">
    <property type="entry name" value="HATC_C_dom"/>
</dbReference>
<evidence type="ECO:0000259" key="1">
    <source>
        <dbReference type="Pfam" id="PF05699"/>
    </source>
</evidence>
<dbReference type="InterPro" id="IPR012337">
    <property type="entry name" value="RNaseH-like_sf"/>
</dbReference>
<dbReference type="SUPFAM" id="SSF53098">
    <property type="entry name" value="Ribonuclease H-like"/>
    <property type="match status" value="1"/>
</dbReference>
<evidence type="ECO:0000313" key="2">
    <source>
        <dbReference type="Proteomes" id="UP001652625"/>
    </source>
</evidence>
<feature type="domain" description="HAT C-terminal dimerisation" evidence="1">
    <location>
        <begin position="234"/>
        <end position="291"/>
    </location>
</feature>
<sequence length="321" mass="37537">MAEALEIILGIHSNIEQFNIEFSMDWDAQRKREANSLLNAFNKFEFIIGIITLYCLLHPLSYITERLQGRTTDIVYAYSNIQEIINDLNHLRKNVEKETYAIYQQATRMASKSFVEPTIPRITMRQAYRNNVPAEIPHEYYKRALIIPFLDTIISEIKIRFQKTNCIAAKVLCLVPSIICSEEITAFQELVEMYKSNLPNSEAVDQEFMFWKRKWSAIKPKDRPNTLAKAIKICDENQYPNLFEHLKIGCTLPVTFAECERSFSAMRRLRTWLKASITADRLGSLAIMNIHCNEIVDYKQVSKLFFTLHPRKLYEKSLIFE</sequence>
<dbReference type="PANTHER" id="PTHR46289">
    <property type="entry name" value="52 KDA REPRESSOR OF THE INHIBITOR OF THE PROTEIN KINASE-LIKE PROTEIN-RELATED"/>
    <property type="match status" value="1"/>
</dbReference>